<reference evidence="2 3" key="1">
    <citation type="submission" date="2016-12" db="EMBL/GenBank/DDBJ databases">
        <title>The genomes of Aspergillus section Nigri reveals drivers in fungal speciation.</title>
        <authorList>
            <consortium name="DOE Joint Genome Institute"/>
            <person name="Vesth T.C."/>
            <person name="Nybo J."/>
            <person name="Theobald S."/>
            <person name="Brandl J."/>
            <person name="Frisvad J.C."/>
            <person name="Nielsen K.F."/>
            <person name="Lyhne E.K."/>
            <person name="Kogle M.E."/>
            <person name="Kuo A."/>
            <person name="Riley R."/>
            <person name="Clum A."/>
            <person name="Nolan M."/>
            <person name="Lipzen A."/>
            <person name="Salamov A."/>
            <person name="Henrissat B."/>
            <person name="Wiebenga A."/>
            <person name="De Vries R.P."/>
            <person name="Grigoriev I.V."/>
            <person name="Mortensen U.H."/>
            <person name="Andersen M.R."/>
            <person name="Baker S.E."/>
        </authorList>
    </citation>
    <scope>NUCLEOTIDE SEQUENCE [LARGE SCALE GENOMIC DNA]</scope>
    <source>
        <strain evidence="2 3">CBS 117.55</strain>
    </source>
</reference>
<feature type="compositionally biased region" description="Low complexity" evidence="1">
    <location>
        <begin position="292"/>
        <end position="317"/>
    </location>
</feature>
<dbReference type="OrthoDB" id="4776522at2759"/>
<evidence type="ECO:0000313" key="3">
    <source>
        <dbReference type="Proteomes" id="UP000247233"/>
    </source>
</evidence>
<dbReference type="Proteomes" id="UP000247233">
    <property type="component" value="Unassembled WGS sequence"/>
</dbReference>
<feature type="region of interest" description="Disordered" evidence="1">
    <location>
        <begin position="1"/>
        <end position="24"/>
    </location>
</feature>
<feature type="region of interest" description="Disordered" evidence="1">
    <location>
        <begin position="275"/>
        <end position="669"/>
    </location>
</feature>
<proteinExistence type="predicted"/>
<name>A0A317V4C5_9EURO</name>
<sequence>MSDNEENSEQPPEGENDSSEDCVPSYSERVPFYLDPAVADHLVAHQDYTRAPLFDPYWEEDEDSARRRGQRYCKHDVMVREYAIDEYETCESCGRVPALRWFYRCDVDNSGFSHQMEPGHEPVLSPAISNAIDAGHYTPLQTKSVRFQKERVVQVAAADNDMPVPQFETGEVIEGIEQDDEDDYENPQVDFVEDIAQEFLASSATESSIVSLCPPGPRPQCSYRACHHCSSRYQEKAWASLDEVLNDKAVDAPTAWDLRQLSVSDVRVVRTLGTRPAYDPYDSGSPSPVDISVSSHPPSFDSSDDSCPSSVEPSPSVNESCIDTPPSPVQSSPVTQEEWRSSHPPGLDAGSSEEPSQEEGKSSESLGSDLSGPSVEPSRGDGEHKSSQTPDPPASSFVGASHIELESFQPPDLPETSSAGPSQDECKSSGSPDSPATSSSESSQNESQISHPPALPASSSVGASHTELESFQPPDLPESPSSGSSLDEREVFPPSDPDLPESSPARPWYEEWMSYRSYDSDSDASSSDEASEYELESLHCPDHDLPGSSSAWPSPYDYDDDDSKSSYSQDELESFPLDHDAPDNNNDDSDSDSDSKSSYSQDGMDSQSPTPDQSEYIPIYYEGDTFSTTTTTTTSRGDGEASTSEEYYYRRYLPPSAPQSEASSSCDDTPGPIQGFIHRYILAPLAEFFASHCSFVGSIAGLFRRPPPAPSPPPHQFIPDWLTQQAGAAPEDPPDNAQPCVASPPFDPILTITSALEIASTAILNTVPLGLRRRGRG</sequence>
<keyword evidence="3" id="KW-1185">Reference proteome</keyword>
<comment type="caution">
    <text evidence="2">The sequence shown here is derived from an EMBL/GenBank/DDBJ whole genome shotgun (WGS) entry which is preliminary data.</text>
</comment>
<feature type="compositionally biased region" description="Polar residues" evidence="1">
    <location>
        <begin position="603"/>
        <end position="613"/>
    </location>
</feature>
<dbReference type="RefSeq" id="XP_025395490.1">
    <property type="nucleotide sequence ID" value="XM_025545549.1"/>
</dbReference>
<dbReference type="VEuPathDB" id="FungiDB:BO70DRAFT_382661"/>
<feature type="compositionally biased region" description="Basic and acidic residues" evidence="1">
    <location>
        <begin position="536"/>
        <end position="545"/>
    </location>
</feature>
<dbReference type="EMBL" id="MSFL01000034">
    <property type="protein sequence ID" value="PWY69134.1"/>
    <property type="molecule type" value="Genomic_DNA"/>
</dbReference>
<protein>
    <submittedName>
        <fullName evidence="2">Uncharacterized protein</fullName>
    </submittedName>
</protein>
<feature type="compositionally biased region" description="Acidic residues" evidence="1">
    <location>
        <begin position="1"/>
        <end position="20"/>
    </location>
</feature>
<gene>
    <name evidence="2" type="ORF">BO70DRAFT_382661</name>
</gene>
<evidence type="ECO:0000313" key="2">
    <source>
        <dbReference type="EMBL" id="PWY69134.1"/>
    </source>
</evidence>
<dbReference type="STRING" id="1448321.A0A317V4C5"/>
<feature type="compositionally biased region" description="Low complexity" evidence="1">
    <location>
        <begin position="428"/>
        <end position="450"/>
    </location>
</feature>
<evidence type="ECO:0000256" key="1">
    <source>
        <dbReference type="SAM" id="MobiDB-lite"/>
    </source>
</evidence>
<dbReference type="GeneID" id="37067786"/>
<dbReference type="AlphaFoldDB" id="A0A317V4C5"/>
<organism evidence="2 3">
    <name type="scientific">Aspergillus heteromorphus CBS 117.55</name>
    <dbReference type="NCBI Taxonomy" id="1448321"/>
    <lineage>
        <taxon>Eukaryota</taxon>
        <taxon>Fungi</taxon>
        <taxon>Dikarya</taxon>
        <taxon>Ascomycota</taxon>
        <taxon>Pezizomycotina</taxon>
        <taxon>Eurotiomycetes</taxon>
        <taxon>Eurotiomycetidae</taxon>
        <taxon>Eurotiales</taxon>
        <taxon>Aspergillaceae</taxon>
        <taxon>Aspergillus</taxon>
        <taxon>Aspergillus subgen. Circumdati</taxon>
    </lineage>
</organism>
<accession>A0A317V4C5</accession>